<gene>
    <name evidence="2" type="ORF">GGX14DRAFT_553279</name>
</gene>
<keyword evidence="3" id="KW-1185">Reference proteome</keyword>
<evidence type="ECO:0000313" key="3">
    <source>
        <dbReference type="Proteomes" id="UP001219525"/>
    </source>
</evidence>
<feature type="region of interest" description="Disordered" evidence="1">
    <location>
        <begin position="1"/>
        <end position="99"/>
    </location>
</feature>
<comment type="caution">
    <text evidence="2">The sequence shown here is derived from an EMBL/GenBank/DDBJ whole genome shotgun (WGS) entry which is preliminary data.</text>
</comment>
<evidence type="ECO:0000256" key="1">
    <source>
        <dbReference type="SAM" id="MobiDB-lite"/>
    </source>
</evidence>
<feature type="region of interest" description="Disordered" evidence="1">
    <location>
        <begin position="201"/>
        <end position="223"/>
    </location>
</feature>
<accession>A0AAD7E598</accession>
<feature type="compositionally biased region" description="Low complexity" evidence="1">
    <location>
        <begin position="385"/>
        <end position="404"/>
    </location>
</feature>
<protein>
    <submittedName>
        <fullName evidence="2">Uncharacterized protein</fullName>
    </submittedName>
</protein>
<evidence type="ECO:0000313" key="2">
    <source>
        <dbReference type="EMBL" id="KAJ7229773.1"/>
    </source>
</evidence>
<dbReference type="Proteomes" id="UP001219525">
    <property type="component" value="Unassembled WGS sequence"/>
</dbReference>
<feature type="compositionally biased region" description="Basic residues" evidence="1">
    <location>
        <begin position="7"/>
        <end position="19"/>
    </location>
</feature>
<feature type="region of interest" description="Disordered" evidence="1">
    <location>
        <begin position="377"/>
        <end position="406"/>
    </location>
</feature>
<reference evidence="2" key="1">
    <citation type="submission" date="2023-03" db="EMBL/GenBank/DDBJ databases">
        <title>Massive genome expansion in bonnet fungi (Mycena s.s.) driven by repeated elements and novel gene families across ecological guilds.</title>
        <authorList>
            <consortium name="Lawrence Berkeley National Laboratory"/>
            <person name="Harder C.B."/>
            <person name="Miyauchi S."/>
            <person name="Viragh M."/>
            <person name="Kuo A."/>
            <person name="Thoen E."/>
            <person name="Andreopoulos B."/>
            <person name="Lu D."/>
            <person name="Skrede I."/>
            <person name="Drula E."/>
            <person name="Henrissat B."/>
            <person name="Morin E."/>
            <person name="Kohler A."/>
            <person name="Barry K."/>
            <person name="LaButti K."/>
            <person name="Morin E."/>
            <person name="Salamov A."/>
            <person name="Lipzen A."/>
            <person name="Mereny Z."/>
            <person name="Hegedus B."/>
            <person name="Baldrian P."/>
            <person name="Stursova M."/>
            <person name="Weitz H."/>
            <person name="Taylor A."/>
            <person name="Grigoriev I.V."/>
            <person name="Nagy L.G."/>
            <person name="Martin F."/>
            <person name="Kauserud H."/>
        </authorList>
    </citation>
    <scope>NUCLEOTIDE SEQUENCE</scope>
    <source>
        <strain evidence="2">9144</strain>
    </source>
</reference>
<dbReference type="AlphaFoldDB" id="A0AAD7E598"/>
<sequence length="492" mass="53345">MGDNRSKHGRAKAKAKQKGVKAAAAVTPSQDPGEVADSAYNPAEQDAAPDTDDLTPPPEIPSKRTRRALSSDDETPLQKKSKGKKKAEKEAPDPDRRLVLMVPQANKDGPKRVLLTHSTSFDDALEIIHTTIGCTDVARKPQLLYKLSSALVKASGIDLETKTDWDGCLEDVTVAEAKKAVSVAIIVSDQYMASLRAARGGGRAKVKSKEPPPLLDLEHAESGDDDFDDGLGIMEKEKKCLEQLQKHHATCRLCGDSKACKIDRSGNHHHLTHAQLRGWARALVPAFLCSYFTSEANLSQASGIYDVTLVKPPRDELFSIFHAHGNRAAPGAQPAAAAGPSQMAAMQQMMGMPPYPYPYMPWASVPQFGHGIAIPGTPDTPTPVPRSSHSSSAVASALPSAFPSSDPPELDAVNPYPLISDFILRLDQHVPRRALPECLGRIEDQDFYHIDEIANLQTADALVEQFSLTKGNAVFLLGKICDEIKRVNRTRK</sequence>
<feature type="compositionally biased region" description="Basic and acidic residues" evidence="1">
    <location>
        <begin position="87"/>
        <end position="98"/>
    </location>
</feature>
<name>A0AAD7E598_9AGAR</name>
<organism evidence="2 3">
    <name type="scientific">Mycena pura</name>
    <dbReference type="NCBI Taxonomy" id="153505"/>
    <lineage>
        <taxon>Eukaryota</taxon>
        <taxon>Fungi</taxon>
        <taxon>Dikarya</taxon>
        <taxon>Basidiomycota</taxon>
        <taxon>Agaricomycotina</taxon>
        <taxon>Agaricomycetes</taxon>
        <taxon>Agaricomycetidae</taxon>
        <taxon>Agaricales</taxon>
        <taxon>Marasmiineae</taxon>
        <taxon>Mycenaceae</taxon>
        <taxon>Mycena</taxon>
    </lineage>
</organism>
<proteinExistence type="predicted"/>
<dbReference type="EMBL" id="JARJCW010000001">
    <property type="protein sequence ID" value="KAJ7229773.1"/>
    <property type="molecule type" value="Genomic_DNA"/>
</dbReference>